<dbReference type="NCBIfam" id="NF005722">
    <property type="entry name" value="PRK07539.1-2"/>
    <property type="match status" value="1"/>
</dbReference>
<dbReference type="RefSeq" id="WP_076544293.1">
    <property type="nucleotide sequence ID" value="NZ_FTNC01000005.1"/>
</dbReference>
<keyword evidence="2 7" id="KW-0001">2Fe-2S</keyword>
<dbReference type="Gene3D" id="3.40.30.10">
    <property type="entry name" value="Glutaredoxin"/>
    <property type="match status" value="1"/>
</dbReference>
<dbReference type="Proteomes" id="UP000185669">
    <property type="component" value="Unassembled WGS sequence"/>
</dbReference>
<evidence type="ECO:0000256" key="1">
    <source>
        <dbReference type="ARBA" id="ARBA00010643"/>
    </source>
</evidence>
<dbReference type="GO" id="GO:0046872">
    <property type="term" value="F:metal ion binding"/>
    <property type="evidence" value="ECO:0007669"/>
    <property type="project" value="UniProtKB-KW"/>
</dbReference>
<keyword evidence="5 7" id="KW-0411">Iron-sulfur</keyword>
<dbReference type="Pfam" id="PF01257">
    <property type="entry name" value="2Fe-2S_thioredx"/>
    <property type="match status" value="1"/>
</dbReference>
<evidence type="ECO:0000313" key="9">
    <source>
        <dbReference type="Proteomes" id="UP000185669"/>
    </source>
</evidence>
<dbReference type="PROSITE" id="PS01099">
    <property type="entry name" value="COMPLEX1_24K"/>
    <property type="match status" value="1"/>
</dbReference>
<dbReference type="FunFam" id="1.10.10.1590:FF:000001">
    <property type="entry name" value="NADH-quinone oxidoreductase subunit E"/>
    <property type="match status" value="1"/>
</dbReference>
<evidence type="ECO:0000256" key="2">
    <source>
        <dbReference type="ARBA" id="ARBA00022714"/>
    </source>
</evidence>
<dbReference type="InterPro" id="IPR042128">
    <property type="entry name" value="NuoE_dom"/>
</dbReference>
<proteinExistence type="inferred from homology"/>
<dbReference type="EMBL" id="FTNC01000005">
    <property type="protein sequence ID" value="SIQ53976.1"/>
    <property type="molecule type" value="Genomic_DNA"/>
</dbReference>
<feature type="binding site" evidence="7">
    <location>
        <position position="120"/>
    </location>
    <ligand>
        <name>[2Fe-2S] cluster</name>
        <dbReference type="ChEBI" id="CHEBI:190135"/>
    </ligand>
</feature>
<accession>A0A1N6TLL1</accession>
<dbReference type="PANTHER" id="PTHR43342">
    <property type="entry name" value="NADH-QUINONE OXIDOREDUCTASE, E SUBUNIT"/>
    <property type="match status" value="1"/>
</dbReference>
<evidence type="ECO:0000256" key="3">
    <source>
        <dbReference type="ARBA" id="ARBA00022723"/>
    </source>
</evidence>
<dbReference type="FunFam" id="3.40.30.10:FF:000015">
    <property type="entry name" value="NADH-quinone oxidoreductase subunit E"/>
    <property type="match status" value="1"/>
</dbReference>
<dbReference type="GO" id="GO:0016491">
    <property type="term" value="F:oxidoreductase activity"/>
    <property type="evidence" value="ECO:0007669"/>
    <property type="project" value="InterPro"/>
</dbReference>
<dbReference type="Gene3D" id="1.10.10.1590">
    <property type="entry name" value="NADH-quinone oxidoreductase subunit E"/>
    <property type="match status" value="1"/>
</dbReference>
<comment type="cofactor">
    <cofactor evidence="6">
        <name>[2Fe-2S] cluster</name>
        <dbReference type="ChEBI" id="CHEBI:190135"/>
    </cofactor>
</comment>
<dbReference type="PANTHER" id="PTHR43342:SF2">
    <property type="entry name" value="POTENTIAL NAD-REDUCING HYDROGENASE SUBUNIT"/>
    <property type="match status" value="1"/>
</dbReference>
<protein>
    <submittedName>
        <fullName evidence="8">NAD(P)-dependent iron-only hydrogenase diaphorase component iron-sulfur protein</fullName>
    </submittedName>
</protein>
<dbReference type="InterPro" id="IPR041921">
    <property type="entry name" value="NuoE_N"/>
</dbReference>
<dbReference type="InterPro" id="IPR002023">
    <property type="entry name" value="NuoE-like"/>
</dbReference>
<evidence type="ECO:0000256" key="7">
    <source>
        <dbReference type="PIRSR" id="PIRSR000216-1"/>
    </source>
</evidence>
<dbReference type="AlphaFoldDB" id="A0A1N6TLL1"/>
<dbReference type="CDD" id="cd03064">
    <property type="entry name" value="TRX_Fd_NuoE"/>
    <property type="match status" value="1"/>
</dbReference>
<dbReference type="OrthoDB" id="9807941at2"/>
<evidence type="ECO:0000256" key="4">
    <source>
        <dbReference type="ARBA" id="ARBA00023004"/>
    </source>
</evidence>
<reference evidence="9" key="1">
    <citation type="submission" date="2017-01" db="EMBL/GenBank/DDBJ databases">
        <authorList>
            <person name="Varghese N."/>
            <person name="Submissions S."/>
        </authorList>
    </citation>
    <scope>NUCLEOTIDE SEQUENCE [LARGE SCALE GENOMIC DNA]</scope>
    <source>
        <strain evidence="9">ATCC 700103</strain>
    </source>
</reference>
<evidence type="ECO:0000256" key="6">
    <source>
        <dbReference type="ARBA" id="ARBA00034078"/>
    </source>
</evidence>
<dbReference type="SUPFAM" id="SSF52833">
    <property type="entry name" value="Thioredoxin-like"/>
    <property type="match status" value="1"/>
</dbReference>
<gene>
    <name evidence="8" type="ORF">SAMN05421834_105105</name>
</gene>
<comment type="similarity">
    <text evidence="1">Belongs to the complex I 24 kDa subunit family.</text>
</comment>
<keyword evidence="4 7" id="KW-0408">Iron</keyword>
<dbReference type="PIRSF" id="PIRSF000216">
    <property type="entry name" value="NADH_DH_24kDa"/>
    <property type="match status" value="1"/>
</dbReference>
<feature type="binding site" evidence="7">
    <location>
        <position position="84"/>
    </location>
    <ligand>
        <name>[2Fe-2S] cluster</name>
        <dbReference type="ChEBI" id="CHEBI:190135"/>
    </ligand>
</feature>
<dbReference type="InterPro" id="IPR036249">
    <property type="entry name" value="Thioredoxin-like_sf"/>
</dbReference>
<evidence type="ECO:0000313" key="8">
    <source>
        <dbReference type="EMBL" id="SIQ53976.1"/>
    </source>
</evidence>
<dbReference type="GO" id="GO:0051537">
    <property type="term" value="F:2 iron, 2 sulfur cluster binding"/>
    <property type="evidence" value="ECO:0007669"/>
    <property type="project" value="UniProtKB-KW"/>
</dbReference>
<evidence type="ECO:0000256" key="5">
    <source>
        <dbReference type="ARBA" id="ARBA00023014"/>
    </source>
</evidence>
<sequence>MAVIKLSALDHIFEKYEEKKGNLIPVLHDIQEEIGYLPVEVQRYASKKLGVAMSKIYGVISFYSFFTTEPKGEHTIGVCMGTACYVKGAEDILNRLKEELEIETGQTTADNKFTMTVTRCLGTCSMAPVIMIDEQVHGNLTAAKIPEVINKY</sequence>
<comment type="cofactor">
    <cofactor evidence="7">
        <name>[2Fe-2S] cluster</name>
        <dbReference type="ChEBI" id="CHEBI:190135"/>
    </cofactor>
    <text evidence="7">Binds 1 [2Fe-2S] cluster.</text>
</comment>
<organism evidence="8 9">
    <name type="scientific">Halanaerobium kushneri</name>
    <dbReference type="NCBI Taxonomy" id="56779"/>
    <lineage>
        <taxon>Bacteria</taxon>
        <taxon>Bacillati</taxon>
        <taxon>Bacillota</taxon>
        <taxon>Clostridia</taxon>
        <taxon>Halanaerobiales</taxon>
        <taxon>Halanaerobiaceae</taxon>
        <taxon>Halanaerobium</taxon>
    </lineage>
</organism>
<feature type="binding site" evidence="7">
    <location>
        <position position="124"/>
    </location>
    <ligand>
        <name>[2Fe-2S] cluster</name>
        <dbReference type="ChEBI" id="CHEBI:190135"/>
    </ligand>
</feature>
<keyword evidence="3 7" id="KW-0479">Metal-binding</keyword>
<dbReference type="InterPro" id="IPR028431">
    <property type="entry name" value="NADP_DH_HndA-like"/>
</dbReference>
<name>A0A1N6TLL1_9FIRM</name>
<keyword evidence="9" id="KW-1185">Reference proteome</keyword>
<feature type="binding site" evidence="7">
    <location>
        <position position="79"/>
    </location>
    <ligand>
        <name>[2Fe-2S] cluster</name>
        <dbReference type="ChEBI" id="CHEBI:190135"/>
    </ligand>
</feature>
<dbReference type="STRING" id="56779.SAMN05421834_105105"/>